<name>A0A7X5QXB6_9GAMM</name>
<sequence>MKWFRWLVLAVALLVAAAGLFYWFLPASVAVPLLARRAHGLVLDDLSGTLWNGRAGRVGLADGRELGAATWRLGRDAILGRTHLDLHLDGRAGHFDGHLERAVDDRMAWSGVDFRLDAAALAGMGLPPDLVPTGVVEGRIPRAELQGNWPVVLDADIAWRRAALRTPEGYIGLGSLGLKAASTGGVLRATLADNSEGSLAVNAVLAASPLGWRIEGKLAPRLSDSALSHLIARFGPLGRDGSVNLQRKAGLAPRIATL</sequence>
<dbReference type="Pfam" id="PF01203">
    <property type="entry name" value="T2SSN"/>
    <property type="match status" value="1"/>
</dbReference>
<comment type="subcellular location">
    <subcellularLocation>
        <location evidence="1">Cell inner membrane</location>
    </subcellularLocation>
</comment>
<evidence type="ECO:0000256" key="7">
    <source>
        <dbReference type="ARBA" id="ARBA00022692"/>
    </source>
</evidence>
<proteinExistence type="inferred from homology"/>
<keyword evidence="4" id="KW-0813">Transport</keyword>
<evidence type="ECO:0000256" key="4">
    <source>
        <dbReference type="ARBA" id="ARBA00022448"/>
    </source>
</evidence>
<evidence type="ECO:0000256" key="1">
    <source>
        <dbReference type="ARBA" id="ARBA00004533"/>
    </source>
</evidence>
<protein>
    <recommendedName>
        <fullName evidence="3">Type II secretion system protein N</fullName>
    </recommendedName>
    <alternativeName>
        <fullName evidence="10">General secretion pathway protein N</fullName>
    </alternativeName>
</protein>
<dbReference type="GO" id="GO:0015627">
    <property type="term" value="C:type II protein secretion system complex"/>
    <property type="evidence" value="ECO:0007669"/>
    <property type="project" value="InterPro"/>
</dbReference>
<organism evidence="11 12">
    <name type="scientific">Luteibacter yeojuensis</name>
    <dbReference type="NCBI Taxonomy" id="345309"/>
    <lineage>
        <taxon>Bacteria</taxon>
        <taxon>Pseudomonadati</taxon>
        <taxon>Pseudomonadota</taxon>
        <taxon>Gammaproteobacteria</taxon>
        <taxon>Lysobacterales</taxon>
        <taxon>Rhodanobacteraceae</taxon>
        <taxon>Luteibacter</taxon>
    </lineage>
</organism>
<dbReference type="AlphaFoldDB" id="A0A7X5QXB6"/>
<comment type="similarity">
    <text evidence="2">Belongs to the GSP N family.</text>
</comment>
<evidence type="ECO:0000256" key="6">
    <source>
        <dbReference type="ARBA" id="ARBA00022519"/>
    </source>
</evidence>
<dbReference type="Proteomes" id="UP000518878">
    <property type="component" value="Unassembled WGS sequence"/>
</dbReference>
<keyword evidence="6" id="KW-0997">Cell inner membrane</keyword>
<evidence type="ECO:0000256" key="2">
    <source>
        <dbReference type="ARBA" id="ARBA00007208"/>
    </source>
</evidence>
<dbReference type="EMBL" id="JAAQTL010000002">
    <property type="protein sequence ID" value="NID17069.1"/>
    <property type="molecule type" value="Genomic_DNA"/>
</dbReference>
<dbReference type="GO" id="GO:0005886">
    <property type="term" value="C:plasma membrane"/>
    <property type="evidence" value="ECO:0007669"/>
    <property type="project" value="UniProtKB-SubCell"/>
</dbReference>
<dbReference type="RefSeq" id="WP_166700867.1">
    <property type="nucleotide sequence ID" value="NZ_JAAQTL010000002.1"/>
</dbReference>
<accession>A0A7X5QXB6</accession>
<evidence type="ECO:0000313" key="11">
    <source>
        <dbReference type="EMBL" id="NID17069.1"/>
    </source>
</evidence>
<keyword evidence="8" id="KW-0653">Protein transport</keyword>
<evidence type="ECO:0000256" key="5">
    <source>
        <dbReference type="ARBA" id="ARBA00022475"/>
    </source>
</evidence>
<keyword evidence="12" id="KW-1185">Reference proteome</keyword>
<evidence type="ECO:0000256" key="10">
    <source>
        <dbReference type="ARBA" id="ARBA00030772"/>
    </source>
</evidence>
<keyword evidence="5" id="KW-1003">Cell membrane</keyword>
<dbReference type="InterPro" id="IPR022792">
    <property type="entry name" value="T2SS_protein-GspN"/>
</dbReference>
<evidence type="ECO:0000256" key="8">
    <source>
        <dbReference type="ARBA" id="ARBA00022927"/>
    </source>
</evidence>
<evidence type="ECO:0000256" key="9">
    <source>
        <dbReference type="ARBA" id="ARBA00023136"/>
    </source>
</evidence>
<evidence type="ECO:0000313" key="12">
    <source>
        <dbReference type="Proteomes" id="UP000518878"/>
    </source>
</evidence>
<evidence type="ECO:0000256" key="3">
    <source>
        <dbReference type="ARBA" id="ARBA00021563"/>
    </source>
</evidence>
<keyword evidence="9" id="KW-0472">Membrane</keyword>
<comment type="caution">
    <text evidence="11">The sequence shown here is derived from an EMBL/GenBank/DDBJ whole genome shotgun (WGS) entry which is preliminary data.</text>
</comment>
<reference evidence="11 12" key="1">
    <citation type="journal article" date="2006" name="Int. J. Syst. Evol. Microbiol.">
        <title>Dyella yeojuensis sp. nov., isolated from greenhouse soil in Korea.</title>
        <authorList>
            <person name="Kim B.Y."/>
            <person name="Weon H.Y."/>
            <person name="Lee K.H."/>
            <person name="Seok S.J."/>
            <person name="Kwon S.W."/>
            <person name="Go S.J."/>
            <person name="Stackebrandt E."/>
        </authorList>
    </citation>
    <scope>NUCLEOTIDE SEQUENCE [LARGE SCALE GENOMIC DNA]</scope>
    <source>
        <strain evidence="11 12">DSM 17673</strain>
    </source>
</reference>
<keyword evidence="7" id="KW-0812">Transmembrane</keyword>
<dbReference type="GO" id="GO:0015628">
    <property type="term" value="P:protein secretion by the type II secretion system"/>
    <property type="evidence" value="ECO:0007669"/>
    <property type="project" value="InterPro"/>
</dbReference>
<gene>
    <name evidence="11" type="ORF">HBF32_16450</name>
</gene>